<name>A0A2V3WDJ1_9BACI</name>
<sequence length="288" mass="34264">MVVSMTGFGETVIEYGNHQIEVQIKTINHRYFDFNLRTDMNLWRHEEQLKRHLKEKLVRGRVELSIRFKESEYDHFSPGEAWYQMMDQQIQQIKQTYPDTYTYMIDHFPDYNPAQAEQGITLEDLSPLVPGIERAIADVLVMREKEGFVLFEELSVQLNEFDHVLAWLKTHQDRLREQHYLRMVERAERLLQKQNIYDKQPVYQELASLSEKGDVTEEWVRIESHVKHIRELLGQSGMIGRKIDFYLQEMMREVNTIGAKANDERLANHVVNLKSTIEKIKEQVQNIQ</sequence>
<dbReference type="EMBL" id="QJJR01000002">
    <property type="protein sequence ID" value="PXW92583.1"/>
    <property type="molecule type" value="Genomic_DNA"/>
</dbReference>
<dbReference type="PANTHER" id="PTHR30636:SF3">
    <property type="entry name" value="UPF0701 PROTEIN YICC"/>
    <property type="match status" value="1"/>
</dbReference>
<feature type="domain" description="Endoribonuclease YicC-like C-terminal" evidence="7">
    <location>
        <begin position="170"/>
        <end position="287"/>
    </location>
</feature>
<evidence type="ECO:0000256" key="2">
    <source>
        <dbReference type="ARBA" id="ARBA00022722"/>
    </source>
</evidence>
<proteinExistence type="inferred from homology"/>
<evidence type="ECO:0000259" key="7">
    <source>
        <dbReference type="Pfam" id="PF08340"/>
    </source>
</evidence>
<dbReference type="Pfam" id="PF08340">
    <property type="entry name" value="YicC-like_C"/>
    <property type="match status" value="1"/>
</dbReference>
<keyword evidence="9" id="KW-1185">Reference proteome</keyword>
<comment type="cofactor">
    <cofactor evidence="1">
        <name>a divalent metal cation</name>
        <dbReference type="ChEBI" id="CHEBI:60240"/>
    </cofactor>
</comment>
<dbReference type="InterPro" id="IPR013527">
    <property type="entry name" value="YicC-like_N"/>
</dbReference>
<comment type="caution">
    <text evidence="8">The sequence shown here is derived from an EMBL/GenBank/DDBJ whole genome shotgun (WGS) entry which is preliminary data.</text>
</comment>
<dbReference type="Pfam" id="PF03755">
    <property type="entry name" value="YicC-like_N"/>
    <property type="match status" value="1"/>
</dbReference>
<evidence type="ECO:0000256" key="5">
    <source>
        <dbReference type="ARBA" id="ARBA00035648"/>
    </source>
</evidence>
<evidence type="ECO:0000259" key="6">
    <source>
        <dbReference type="Pfam" id="PF03755"/>
    </source>
</evidence>
<keyword evidence="2" id="KW-0540">Nuclease</keyword>
<dbReference type="GO" id="GO:0004521">
    <property type="term" value="F:RNA endonuclease activity"/>
    <property type="evidence" value="ECO:0007669"/>
    <property type="project" value="InterPro"/>
</dbReference>
<evidence type="ECO:0000256" key="4">
    <source>
        <dbReference type="ARBA" id="ARBA00022801"/>
    </source>
</evidence>
<evidence type="ECO:0000313" key="9">
    <source>
        <dbReference type="Proteomes" id="UP000247922"/>
    </source>
</evidence>
<dbReference type="InterPro" id="IPR005229">
    <property type="entry name" value="YicC/YloC-like"/>
</dbReference>
<organism evidence="8 9">
    <name type="scientific">Streptohalobacillus salinus</name>
    <dbReference type="NCBI Taxonomy" id="621096"/>
    <lineage>
        <taxon>Bacteria</taxon>
        <taxon>Bacillati</taxon>
        <taxon>Bacillota</taxon>
        <taxon>Bacilli</taxon>
        <taxon>Bacillales</taxon>
        <taxon>Bacillaceae</taxon>
        <taxon>Streptohalobacillus</taxon>
    </lineage>
</organism>
<dbReference type="GO" id="GO:0016787">
    <property type="term" value="F:hydrolase activity"/>
    <property type="evidence" value="ECO:0007669"/>
    <property type="project" value="UniProtKB-KW"/>
</dbReference>
<protein>
    <submittedName>
        <fullName evidence="8">Uncharacterized protein (TIGR00255 family)</fullName>
    </submittedName>
</protein>
<evidence type="ECO:0000256" key="1">
    <source>
        <dbReference type="ARBA" id="ARBA00001968"/>
    </source>
</evidence>
<comment type="similarity">
    <text evidence="5">Belongs to the YicC/YloC family.</text>
</comment>
<dbReference type="AlphaFoldDB" id="A0A2V3WDJ1"/>
<gene>
    <name evidence="8" type="ORF">DES38_102164</name>
</gene>
<accession>A0A2V3WDJ1</accession>
<reference evidence="8 9" key="1">
    <citation type="submission" date="2018-05" db="EMBL/GenBank/DDBJ databases">
        <title>Genomic Encyclopedia of Type Strains, Phase IV (KMG-IV): sequencing the most valuable type-strain genomes for metagenomic binning, comparative biology and taxonomic classification.</title>
        <authorList>
            <person name="Goeker M."/>
        </authorList>
    </citation>
    <scope>NUCLEOTIDE SEQUENCE [LARGE SCALE GENOMIC DNA]</scope>
    <source>
        <strain evidence="8 9">DSM 22440</strain>
    </source>
</reference>
<dbReference type="InterPro" id="IPR013551">
    <property type="entry name" value="YicC-like_C"/>
</dbReference>
<keyword evidence="3" id="KW-0255">Endonuclease</keyword>
<feature type="domain" description="Endoribonuclease YicC-like N-terminal" evidence="6">
    <location>
        <begin position="3"/>
        <end position="150"/>
    </location>
</feature>
<evidence type="ECO:0000256" key="3">
    <source>
        <dbReference type="ARBA" id="ARBA00022759"/>
    </source>
</evidence>
<evidence type="ECO:0000313" key="8">
    <source>
        <dbReference type="EMBL" id="PXW92583.1"/>
    </source>
</evidence>
<dbReference type="PANTHER" id="PTHR30636">
    <property type="entry name" value="UPF0701 PROTEIN YICC"/>
    <property type="match status" value="1"/>
</dbReference>
<keyword evidence="4" id="KW-0378">Hydrolase</keyword>
<dbReference type="Proteomes" id="UP000247922">
    <property type="component" value="Unassembled WGS sequence"/>
</dbReference>